<feature type="transmembrane region" description="Helical" evidence="6">
    <location>
        <begin position="434"/>
        <end position="458"/>
    </location>
</feature>
<dbReference type="Proteomes" id="UP000626092">
    <property type="component" value="Unassembled WGS sequence"/>
</dbReference>
<evidence type="ECO:0000256" key="3">
    <source>
        <dbReference type="ARBA" id="ARBA00022692"/>
    </source>
</evidence>
<evidence type="ECO:0000256" key="2">
    <source>
        <dbReference type="ARBA" id="ARBA00022448"/>
    </source>
</evidence>
<organism evidence="8 9">
    <name type="scientific">Rhododendron simsii</name>
    <name type="common">Sims's rhododendron</name>
    <dbReference type="NCBI Taxonomy" id="118357"/>
    <lineage>
        <taxon>Eukaryota</taxon>
        <taxon>Viridiplantae</taxon>
        <taxon>Streptophyta</taxon>
        <taxon>Embryophyta</taxon>
        <taxon>Tracheophyta</taxon>
        <taxon>Spermatophyta</taxon>
        <taxon>Magnoliopsida</taxon>
        <taxon>eudicotyledons</taxon>
        <taxon>Gunneridae</taxon>
        <taxon>Pentapetalae</taxon>
        <taxon>asterids</taxon>
        <taxon>Ericales</taxon>
        <taxon>Ericaceae</taxon>
        <taxon>Ericoideae</taxon>
        <taxon>Rhodoreae</taxon>
        <taxon>Rhododendron</taxon>
    </lineage>
</organism>
<dbReference type="InterPro" id="IPR002645">
    <property type="entry name" value="STAS_dom"/>
</dbReference>
<dbReference type="GO" id="GO:0016020">
    <property type="term" value="C:membrane"/>
    <property type="evidence" value="ECO:0007669"/>
    <property type="project" value="UniProtKB-SubCell"/>
</dbReference>
<evidence type="ECO:0000259" key="7">
    <source>
        <dbReference type="PROSITE" id="PS50801"/>
    </source>
</evidence>
<dbReference type="AlphaFoldDB" id="A0A834LKL0"/>
<dbReference type="CDD" id="cd07042">
    <property type="entry name" value="STAS_SulP_like_sulfate_transporter"/>
    <property type="match status" value="1"/>
</dbReference>
<feature type="transmembrane region" description="Helical" evidence="6">
    <location>
        <begin position="408"/>
        <end position="427"/>
    </location>
</feature>
<feature type="transmembrane region" description="Helical" evidence="6">
    <location>
        <begin position="464"/>
        <end position="487"/>
    </location>
</feature>
<name>A0A834LKL0_RHOSS</name>
<evidence type="ECO:0000313" key="9">
    <source>
        <dbReference type="Proteomes" id="UP000626092"/>
    </source>
</evidence>
<dbReference type="Pfam" id="PF00916">
    <property type="entry name" value="Sulfate_transp"/>
    <property type="match status" value="2"/>
</dbReference>
<evidence type="ECO:0000256" key="5">
    <source>
        <dbReference type="ARBA" id="ARBA00023136"/>
    </source>
</evidence>
<evidence type="ECO:0000256" key="4">
    <source>
        <dbReference type="ARBA" id="ARBA00022989"/>
    </source>
</evidence>
<feature type="transmembrane region" description="Helical" evidence="6">
    <location>
        <begin position="297"/>
        <end position="316"/>
    </location>
</feature>
<protein>
    <recommendedName>
        <fullName evidence="7">STAS domain-containing protein</fullName>
    </recommendedName>
</protein>
<feature type="transmembrane region" description="Helical" evidence="6">
    <location>
        <begin position="355"/>
        <end position="373"/>
    </location>
</feature>
<dbReference type="Pfam" id="PF01740">
    <property type="entry name" value="STAS"/>
    <property type="match status" value="1"/>
</dbReference>
<comment type="subcellular location">
    <subcellularLocation>
        <location evidence="1">Membrane</location>
        <topology evidence="1">Multi-pass membrane protein</topology>
    </subcellularLocation>
</comment>
<dbReference type="PROSITE" id="PS50801">
    <property type="entry name" value="STAS"/>
    <property type="match status" value="1"/>
</dbReference>
<dbReference type="InterPro" id="IPR018045">
    <property type="entry name" value="S04_transporter_CS"/>
</dbReference>
<sequence>MCSMSKNSLHKYVCSIKEVTSKEVVAPEVHPKTFQETLMDSLPTESFPVEEHQTEIDDGRRVERTQWILNSPDPPNLFKELISSVKETICSSSSSSPKQPQSRRAVCFLRGLFPILSWARNYKASKFKADLMAGLTLASLSIPQSIGYANLAKLDPQYGLYTSVVPPLIYALMGSSREIAIGPVAVVSLLLSSMIQKIEDPIANPIAYRKLVFTVTFFAGAFQAVFGLFRLGFLVDYLSHAAIVGFMGGAAIVIGLQQLKGLIGISHFTAKTDVISVLGAVLRSFHHPGRRNKKLFWVPAIAPLISVILSTLIVYLTKADKHGVKIVKHFKGGLNPISAHQLQLRGPHVGQAAKTGLVIAIVALTVCLSRLLFSPSTLFTSSSRAESIAVGRSFASVKGYHLDGNKEMVAMGFMNIAGSLTSCYVATGSFSRTAVNFSAGCQTAVSNIVMAITVLVSLELLTRLLYFTPLAILASIILSALPGLIDISEAYHIWKVDKLDFLACTGAFFGVLFASVEIGLLTAVTISFAKIILHTIRPQIEVLGRIPETEIFCDIKQYPMASKTPGIVIIRVNSGLLCFANANFIRERIMRRVIEEDGTEENSNGGIHVVVLDMSNVTNIDTSGILALEEVHKKLVGRGIQLAVGNPRWKVIHKLKVAKFVDRIGKGWIFLSVSEAIDACFGSKMVVDPCTSV</sequence>
<evidence type="ECO:0000313" key="8">
    <source>
        <dbReference type="EMBL" id="KAF7139802.1"/>
    </source>
</evidence>
<keyword evidence="9" id="KW-1185">Reference proteome</keyword>
<feature type="transmembrane region" description="Helical" evidence="6">
    <location>
        <begin position="499"/>
        <end position="529"/>
    </location>
</feature>
<keyword evidence="3 6" id="KW-0812">Transmembrane</keyword>
<feature type="domain" description="STAS" evidence="7">
    <location>
        <begin position="574"/>
        <end position="680"/>
    </location>
</feature>
<feature type="transmembrane region" description="Helical" evidence="6">
    <location>
        <begin position="237"/>
        <end position="256"/>
    </location>
</feature>
<dbReference type="GO" id="GO:0008271">
    <property type="term" value="F:secondary active sulfate transmembrane transporter activity"/>
    <property type="evidence" value="ECO:0007669"/>
    <property type="project" value="InterPro"/>
</dbReference>
<feature type="transmembrane region" description="Helical" evidence="6">
    <location>
        <begin position="129"/>
        <end position="148"/>
    </location>
</feature>
<gene>
    <name evidence="8" type="ORF">RHSIM_Rhsim06G0085500</name>
</gene>
<evidence type="ECO:0000256" key="1">
    <source>
        <dbReference type="ARBA" id="ARBA00004141"/>
    </source>
</evidence>
<dbReference type="EMBL" id="WJXA01000006">
    <property type="protein sequence ID" value="KAF7139802.1"/>
    <property type="molecule type" value="Genomic_DNA"/>
</dbReference>
<proteinExistence type="predicted"/>
<comment type="caution">
    <text evidence="8">The sequence shown here is derived from an EMBL/GenBank/DDBJ whole genome shotgun (WGS) entry which is preliminary data.</text>
</comment>
<dbReference type="Gene3D" id="3.30.750.24">
    <property type="entry name" value="STAS domain"/>
    <property type="match status" value="1"/>
</dbReference>
<reference evidence="8" key="1">
    <citation type="submission" date="2019-11" db="EMBL/GenBank/DDBJ databases">
        <authorList>
            <person name="Liu Y."/>
            <person name="Hou J."/>
            <person name="Li T.-Q."/>
            <person name="Guan C.-H."/>
            <person name="Wu X."/>
            <person name="Wu H.-Z."/>
            <person name="Ling F."/>
            <person name="Zhang R."/>
            <person name="Shi X.-G."/>
            <person name="Ren J.-P."/>
            <person name="Chen E.-F."/>
            <person name="Sun J.-M."/>
        </authorList>
    </citation>
    <scope>NUCLEOTIDE SEQUENCE</scope>
    <source>
        <strain evidence="8">Adult_tree_wgs_1</strain>
        <tissue evidence="8">Leaves</tissue>
    </source>
</reference>
<dbReference type="InterPro" id="IPR036513">
    <property type="entry name" value="STAS_dom_sf"/>
</dbReference>
<dbReference type="PANTHER" id="PTHR11814">
    <property type="entry name" value="SULFATE TRANSPORTER"/>
    <property type="match status" value="1"/>
</dbReference>
<accession>A0A834LKL0</accession>
<keyword evidence="2" id="KW-0813">Transport</keyword>
<evidence type="ECO:0000256" key="6">
    <source>
        <dbReference type="SAM" id="Phobius"/>
    </source>
</evidence>
<dbReference type="FunFam" id="3.30.750.24:FF:000002">
    <property type="entry name" value="Sulfate transporter 31"/>
    <property type="match status" value="1"/>
</dbReference>
<keyword evidence="4 6" id="KW-1133">Transmembrane helix</keyword>
<dbReference type="InterPro" id="IPR001902">
    <property type="entry name" value="SLC26A/SulP_fam"/>
</dbReference>
<dbReference type="SUPFAM" id="SSF52091">
    <property type="entry name" value="SpoIIaa-like"/>
    <property type="match status" value="1"/>
</dbReference>
<feature type="transmembrane region" description="Helical" evidence="6">
    <location>
        <begin position="211"/>
        <end position="231"/>
    </location>
</feature>
<dbReference type="PROSITE" id="PS01130">
    <property type="entry name" value="SLC26A"/>
    <property type="match status" value="1"/>
</dbReference>
<feature type="transmembrane region" description="Helical" evidence="6">
    <location>
        <begin position="268"/>
        <end position="285"/>
    </location>
</feature>
<keyword evidence="5 6" id="KW-0472">Membrane</keyword>
<feature type="transmembrane region" description="Helical" evidence="6">
    <location>
        <begin position="168"/>
        <end position="191"/>
    </location>
</feature>
<dbReference type="InterPro" id="IPR011547">
    <property type="entry name" value="SLC26A/SulP_dom"/>
</dbReference>
<dbReference type="OrthoDB" id="288203at2759"/>